<dbReference type="SUPFAM" id="SSF48173">
    <property type="entry name" value="Cryptochrome/photolyase FAD-binding domain"/>
    <property type="match status" value="1"/>
</dbReference>
<protein>
    <submittedName>
        <fullName evidence="2">Unannotated protein</fullName>
    </submittedName>
</protein>
<dbReference type="Pfam" id="PF04244">
    <property type="entry name" value="DPRP"/>
    <property type="match status" value="1"/>
</dbReference>
<sequence>MTPPPLPTVWVLGDQLHPRQSALAAASPATHRLLVVESAAKLAQHHWHVQRAHLVIASLRRFVEERRAEGWQVDHRVAPSLAAGLAAHRAEFAPPEVTAMEPASRDGWELLERLGVRLVRSNQFLCHPDEFAAWAAGRKQLKMEDFYRWQRRRLDVLMDGDEPVTGRWNYDADNRERPPKDGRNHWPAPLTTPLDDLDRQVLADLPDTVWGAPPDGTWATSRAEALRRLHHFVEHLLPRFGPHEDAMLTASWHLAHGMMAQYLNIGLLHPDEVVEAAEDAYRAGLVPIASAEGFIRQVIGWREYVWGVYWLWGREYGEANVLGAHRPIPPALTGRAPTQMRCLATTLQTLHDHGWVHHIQRLMVLGNLALIAGIDPQAMTRWMWAGFVDGAEWVMVPNVVGMALHADGGRMATKPYAAGGAYIDRMSDYCRGCRYDRTRRTGPDACPFTTLYWDFLARHEARFVRNPRVAQQVRAAQRLGDLPAVQERATEVLRLLDAGEL</sequence>
<evidence type="ECO:0000313" key="2">
    <source>
        <dbReference type="EMBL" id="CAB4576227.1"/>
    </source>
</evidence>
<proteinExistence type="predicted"/>
<dbReference type="PANTHER" id="PTHR38657:SF1">
    <property type="entry name" value="SLR1343 PROTEIN"/>
    <property type="match status" value="1"/>
</dbReference>
<dbReference type="Gene3D" id="1.10.10.1710">
    <property type="entry name" value="Deoxyribodipyrimidine photolyase-related"/>
    <property type="match status" value="1"/>
</dbReference>
<dbReference type="EMBL" id="CAEZSR010000122">
    <property type="protein sequence ID" value="CAB4576227.1"/>
    <property type="molecule type" value="Genomic_DNA"/>
</dbReference>
<dbReference type="Gene3D" id="1.10.579.10">
    <property type="entry name" value="DNA Cyclobutane Dipyrimidine Photolyase, subunit A, domain 3"/>
    <property type="match status" value="1"/>
</dbReference>
<reference evidence="2" key="1">
    <citation type="submission" date="2020-05" db="EMBL/GenBank/DDBJ databases">
        <authorList>
            <person name="Chiriac C."/>
            <person name="Salcher M."/>
            <person name="Ghai R."/>
            <person name="Kavagutti S V."/>
        </authorList>
    </citation>
    <scope>NUCLEOTIDE SEQUENCE</scope>
</reference>
<dbReference type="PANTHER" id="PTHR38657">
    <property type="entry name" value="SLR1343 PROTEIN"/>
    <property type="match status" value="1"/>
</dbReference>
<dbReference type="InterPro" id="IPR014729">
    <property type="entry name" value="Rossmann-like_a/b/a_fold"/>
</dbReference>
<feature type="region of interest" description="Disordered" evidence="1">
    <location>
        <begin position="169"/>
        <end position="192"/>
    </location>
</feature>
<accession>A0A6J6EJG7</accession>
<dbReference type="InterPro" id="IPR052551">
    <property type="entry name" value="UV-DNA_repair_photolyase"/>
</dbReference>
<dbReference type="Gene3D" id="1.25.40.80">
    <property type="match status" value="1"/>
</dbReference>
<dbReference type="Gene3D" id="3.40.50.620">
    <property type="entry name" value="HUPs"/>
    <property type="match status" value="1"/>
</dbReference>
<evidence type="ECO:0000256" key="1">
    <source>
        <dbReference type="SAM" id="MobiDB-lite"/>
    </source>
</evidence>
<dbReference type="AlphaFoldDB" id="A0A6J6EJG7"/>
<dbReference type="InterPro" id="IPR007357">
    <property type="entry name" value="PhrB-like"/>
</dbReference>
<dbReference type="InterPro" id="IPR036134">
    <property type="entry name" value="Crypto/Photolyase_FAD-like_sf"/>
</dbReference>
<feature type="compositionally biased region" description="Basic and acidic residues" evidence="1">
    <location>
        <begin position="170"/>
        <end position="184"/>
    </location>
</feature>
<name>A0A6J6EJG7_9ZZZZ</name>
<organism evidence="2">
    <name type="scientific">freshwater metagenome</name>
    <dbReference type="NCBI Taxonomy" id="449393"/>
    <lineage>
        <taxon>unclassified sequences</taxon>
        <taxon>metagenomes</taxon>
        <taxon>ecological metagenomes</taxon>
    </lineage>
</organism>
<gene>
    <name evidence="2" type="ORF">UFOPK1493_02728</name>
</gene>